<dbReference type="PIRSF" id="PIRSF036659">
    <property type="entry name" value="BdbC"/>
    <property type="match status" value="1"/>
</dbReference>
<evidence type="ECO:0000256" key="4">
    <source>
        <dbReference type="ARBA" id="ARBA00022692"/>
    </source>
</evidence>
<evidence type="ECO:0000256" key="6">
    <source>
        <dbReference type="ARBA" id="ARBA00022989"/>
    </source>
</evidence>
<keyword evidence="7" id="KW-0560">Oxidoreductase</keyword>
<accession>A0A1F5FFH9</accession>
<evidence type="ECO:0000256" key="3">
    <source>
        <dbReference type="ARBA" id="ARBA00022448"/>
    </source>
</evidence>
<evidence type="ECO:0000256" key="12">
    <source>
        <dbReference type="SAM" id="Phobius"/>
    </source>
</evidence>
<keyword evidence="6 12" id="KW-1133">Transmembrane helix</keyword>
<dbReference type="InterPro" id="IPR012187">
    <property type="entry name" value="Disulphide_bond_form_BdbC"/>
</dbReference>
<feature type="non-terminal residue" evidence="13">
    <location>
        <position position="117"/>
    </location>
</feature>
<feature type="transmembrane region" description="Helical" evidence="12">
    <location>
        <begin position="65"/>
        <end position="85"/>
    </location>
</feature>
<evidence type="ECO:0000256" key="11">
    <source>
        <dbReference type="ARBA" id="ARBA00023284"/>
    </source>
</evidence>
<dbReference type="Pfam" id="PF02600">
    <property type="entry name" value="DsbB"/>
    <property type="match status" value="1"/>
</dbReference>
<dbReference type="PANTHER" id="PTHR43469">
    <property type="entry name" value="DISULFIDE FORMATION PROTEIN-RELATED"/>
    <property type="match status" value="1"/>
</dbReference>
<dbReference type="SUPFAM" id="SSF158442">
    <property type="entry name" value="DsbB-like"/>
    <property type="match status" value="1"/>
</dbReference>
<comment type="similarity">
    <text evidence="2">Belongs to the DsbB family. BdbC subfamily.</text>
</comment>
<organism evidence="13 14">
    <name type="scientific">Candidatus Collierbacteria bacterium RIFOXYB1_FULL_49_13</name>
    <dbReference type="NCBI Taxonomy" id="1817728"/>
    <lineage>
        <taxon>Bacteria</taxon>
        <taxon>Candidatus Collieribacteriota</taxon>
    </lineage>
</organism>
<evidence type="ECO:0000256" key="2">
    <source>
        <dbReference type="ARBA" id="ARBA00007602"/>
    </source>
</evidence>
<dbReference type="GO" id="GO:0006457">
    <property type="term" value="P:protein folding"/>
    <property type="evidence" value="ECO:0007669"/>
    <property type="project" value="InterPro"/>
</dbReference>
<evidence type="ECO:0000256" key="8">
    <source>
        <dbReference type="ARBA" id="ARBA00023136"/>
    </source>
</evidence>
<keyword evidence="5" id="KW-0249">Electron transport</keyword>
<evidence type="ECO:0000256" key="5">
    <source>
        <dbReference type="ARBA" id="ARBA00022982"/>
    </source>
</evidence>
<dbReference type="Proteomes" id="UP000176682">
    <property type="component" value="Unassembled WGS sequence"/>
</dbReference>
<evidence type="ECO:0000313" key="13">
    <source>
        <dbReference type="EMBL" id="OGD78337.1"/>
    </source>
</evidence>
<proteinExistence type="inferred from homology"/>
<protein>
    <recommendedName>
        <fullName evidence="15">2-oxoglutarate dehydrogenase</fullName>
    </recommendedName>
</protein>
<reference evidence="13 14" key="1">
    <citation type="journal article" date="2016" name="Nat. Commun.">
        <title>Thousands of microbial genomes shed light on interconnected biogeochemical processes in an aquifer system.</title>
        <authorList>
            <person name="Anantharaman K."/>
            <person name="Brown C.T."/>
            <person name="Hug L.A."/>
            <person name="Sharon I."/>
            <person name="Castelle C.J."/>
            <person name="Probst A.J."/>
            <person name="Thomas B.C."/>
            <person name="Singh A."/>
            <person name="Wilkins M.J."/>
            <person name="Karaoz U."/>
            <person name="Brodie E.L."/>
            <person name="Williams K.H."/>
            <person name="Hubbard S.S."/>
            <person name="Banfield J.F."/>
        </authorList>
    </citation>
    <scope>NUCLEOTIDE SEQUENCE [LARGE SCALE GENOMIC DNA]</scope>
</reference>
<feature type="transmembrane region" description="Helical" evidence="12">
    <location>
        <begin position="91"/>
        <end position="114"/>
    </location>
</feature>
<keyword evidence="10" id="KW-0143">Chaperone</keyword>
<evidence type="ECO:0000256" key="1">
    <source>
        <dbReference type="ARBA" id="ARBA00004141"/>
    </source>
</evidence>
<evidence type="ECO:0008006" key="15">
    <source>
        <dbReference type="Google" id="ProtNLM"/>
    </source>
</evidence>
<feature type="transmembrane region" description="Helical" evidence="12">
    <location>
        <begin position="7"/>
        <end position="26"/>
    </location>
</feature>
<evidence type="ECO:0000256" key="7">
    <source>
        <dbReference type="ARBA" id="ARBA00023002"/>
    </source>
</evidence>
<evidence type="ECO:0000256" key="9">
    <source>
        <dbReference type="ARBA" id="ARBA00023157"/>
    </source>
</evidence>
<name>A0A1F5FFH9_9BACT</name>
<feature type="transmembrane region" description="Helical" evidence="12">
    <location>
        <begin position="38"/>
        <end position="56"/>
    </location>
</feature>
<dbReference type="Gene3D" id="1.20.1550.10">
    <property type="entry name" value="DsbB-like"/>
    <property type="match status" value="1"/>
</dbReference>
<sequence>MKREQTFLYVAWLQSLVATLGSLVFSEVMHYVPCTLCWYQRIAMYPLVLILGVGLYRKDRGVLSYAYPLAIAGWLIALYHNLIYYRLLPQAIIACLSGVSCVFEYYGVIGFISIPNL</sequence>
<gene>
    <name evidence="13" type="ORF">A2368_04810</name>
</gene>
<dbReference type="GO" id="GO:0015035">
    <property type="term" value="F:protein-disulfide reductase activity"/>
    <property type="evidence" value="ECO:0007669"/>
    <property type="project" value="InterPro"/>
</dbReference>
<dbReference type="AlphaFoldDB" id="A0A1F5FFH9"/>
<comment type="subcellular location">
    <subcellularLocation>
        <location evidence="1">Membrane</location>
        <topology evidence="1">Multi-pass membrane protein</topology>
    </subcellularLocation>
</comment>
<dbReference type="EMBL" id="MFAM01000051">
    <property type="protein sequence ID" value="OGD78337.1"/>
    <property type="molecule type" value="Genomic_DNA"/>
</dbReference>
<evidence type="ECO:0000256" key="10">
    <source>
        <dbReference type="ARBA" id="ARBA00023186"/>
    </source>
</evidence>
<dbReference type="PANTHER" id="PTHR43469:SF1">
    <property type="entry name" value="SPBETA PROPHAGE-DERIVED DISULFIDE BOND FORMATION PROTEIN B"/>
    <property type="match status" value="1"/>
</dbReference>
<keyword evidence="8 12" id="KW-0472">Membrane</keyword>
<keyword evidence="9" id="KW-1015">Disulfide bond</keyword>
<keyword evidence="3" id="KW-0813">Transport</keyword>
<comment type="caution">
    <text evidence="13">The sequence shown here is derived from an EMBL/GenBank/DDBJ whole genome shotgun (WGS) entry which is preliminary data.</text>
</comment>
<keyword evidence="4 12" id="KW-0812">Transmembrane</keyword>
<dbReference type="InterPro" id="IPR023380">
    <property type="entry name" value="DsbB-like_sf"/>
</dbReference>
<keyword evidence="11" id="KW-0676">Redox-active center</keyword>
<evidence type="ECO:0000313" key="14">
    <source>
        <dbReference type="Proteomes" id="UP000176682"/>
    </source>
</evidence>
<dbReference type="GO" id="GO:0016020">
    <property type="term" value="C:membrane"/>
    <property type="evidence" value="ECO:0007669"/>
    <property type="project" value="UniProtKB-SubCell"/>
</dbReference>
<dbReference type="InterPro" id="IPR003752">
    <property type="entry name" value="DiS_bond_form_DsbB/BdbC"/>
</dbReference>